<reference evidence="1 2" key="1">
    <citation type="journal article" date="2012" name="Genome Biol.">
        <title>Sequencing three crocodilian genomes to illuminate the evolution of archosaurs and amniotes.</title>
        <authorList>
            <person name="St John J.A."/>
            <person name="Braun E.L."/>
            <person name="Isberg S.R."/>
            <person name="Miles L.G."/>
            <person name="Chong A.Y."/>
            <person name="Gongora J."/>
            <person name="Dalzell P."/>
            <person name="Moran C."/>
            <person name="Bed'hom B."/>
            <person name="Abzhanov A."/>
            <person name="Burgess S.C."/>
            <person name="Cooksey A.M."/>
            <person name="Castoe T.A."/>
            <person name="Crawford N.G."/>
            <person name="Densmore L.D."/>
            <person name="Drew J.C."/>
            <person name="Edwards S.V."/>
            <person name="Faircloth B.C."/>
            <person name="Fujita M.K."/>
            <person name="Greenwold M.J."/>
            <person name="Hoffmann F.G."/>
            <person name="Howard J.M."/>
            <person name="Iguchi T."/>
            <person name="Janes D.E."/>
            <person name="Khan S.Y."/>
            <person name="Kohno S."/>
            <person name="de Koning A.J."/>
            <person name="Lance S.L."/>
            <person name="McCarthy F.M."/>
            <person name="McCormack J.E."/>
            <person name="Merchant M.E."/>
            <person name="Peterson D.G."/>
            <person name="Pollock D.D."/>
            <person name="Pourmand N."/>
            <person name="Raney B.J."/>
            <person name="Roessler K.A."/>
            <person name="Sanford J.R."/>
            <person name="Sawyer R.H."/>
            <person name="Schmidt C.J."/>
            <person name="Triplett E.W."/>
            <person name="Tuberville T.D."/>
            <person name="Venegas-Anaya M."/>
            <person name="Howard J.T."/>
            <person name="Jarvis E.D."/>
            <person name="Guillette L.J.Jr."/>
            <person name="Glenn T.C."/>
            <person name="Green R.E."/>
            <person name="Ray D.A."/>
        </authorList>
    </citation>
    <scope>NUCLEOTIDE SEQUENCE [LARGE SCALE GENOMIC DNA]</scope>
    <source>
        <strain evidence="1">KSC_2009_1</strain>
    </source>
</reference>
<accession>A0A151N6D2</accession>
<dbReference type="AlphaFoldDB" id="A0A151N6D2"/>
<protein>
    <submittedName>
        <fullName evidence="1">Uncharacterized protein</fullName>
    </submittedName>
</protein>
<organism evidence="1 2">
    <name type="scientific">Alligator mississippiensis</name>
    <name type="common">American alligator</name>
    <dbReference type="NCBI Taxonomy" id="8496"/>
    <lineage>
        <taxon>Eukaryota</taxon>
        <taxon>Metazoa</taxon>
        <taxon>Chordata</taxon>
        <taxon>Craniata</taxon>
        <taxon>Vertebrata</taxon>
        <taxon>Euteleostomi</taxon>
        <taxon>Archelosauria</taxon>
        <taxon>Archosauria</taxon>
        <taxon>Crocodylia</taxon>
        <taxon>Alligatoridae</taxon>
        <taxon>Alligatorinae</taxon>
        <taxon>Alligator</taxon>
    </lineage>
</organism>
<evidence type="ECO:0000313" key="2">
    <source>
        <dbReference type="Proteomes" id="UP000050525"/>
    </source>
</evidence>
<keyword evidence="2" id="KW-1185">Reference proteome</keyword>
<sequence>MSRMMSTEDLKGLLQDLRLHEAKHHHTAAGKVQLNQPHSPNTTKVTIPYLEFLTKFTRIARSASMQRKFLRI</sequence>
<gene>
    <name evidence="1" type="ORF">Y1Q_0002418</name>
</gene>
<name>A0A151N6D2_ALLMI</name>
<dbReference type="Proteomes" id="UP000050525">
    <property type="component" value="Unassembled WGS sequence"/>
</dbReference>
<evidence type="ECO:0000313" key="1">
    <source>
        <dbReference type="EMBL" id="KYO32348.1"/>
    </source>
</evidence>
<proteinExistence type="predicted"/>
<dbReference type="EMBL" id="AKHW03003933">
    <property type="protein sequence ID" value="KYO32348.1"/>
    <property type="molecule type" value="Genomic_DNA"/>
</dbReference>
<comment type="caution">
    <text evidence="1">The sequence shown here is derived from an EMBL/GenBank/DDBJ whole genome shotgun (WGS) entry which is preliminary data.</text>
</comment>